<dbReference type="Gene3D" id="2.40.50.100">
    <property type="match status" value="1"/>
</dbReference>
<evidence type="ECO:0000256" key="6">
    <source>
        <dbReference type="ARBA" id="ARBA00022692"/>
    </source>
</evidence>
<dbReference type="NCBIfam" id="TIGR01843">
    <property type="entry name" value="type_I_hlyD"/>
    <property type="match status" value="1"/>
</dbReference>
<evidence type="ECO:0000256" key="7">
    <source>
        <dbReference type="ARBA" id="ARBA00022989"/>
    </source>
</evidence>
<dbReference type="Gene3D" id="1.10.287.470">
    <property type="entry name" value="Helix hairpin bin"/>
    <property type="match status" value="1"/>
</dbReference>
<dbReference type="SUPFAM" id="SSF111369">
    <property type="entry name" value="HlyD-like secretion proteins"/>
    <property type="match status" value="1"/>
</dbReference>
<accession>A0AAE6NSQ8</accession>
<keyword evidence="15" id="KW-1185">Reference proteome</keyword>
<dbReference type="InterPro" id="IPR050739">
    <property type="entry name" value="MFP"/>
</dbReference>
<name>A0AAE6NSQ8_PARPN</name>
<evidence type="ECO:0000256" key="9">
    <source>
        <dbReference type="RuleBase" id="RU365093"/>
    </source>
</evidence>
<keyword evidence="5 9" id="KW-0997">Cell inner membrane</keyword>
<comment type="similarity">
    <text evidence="2 9">Belongs to the membrane fusion protein (MFP) (TC 8.A.1) family.</text>
</comment>
<organism evidence="13 16">
    <name type="scientific">Paracoccus pantotrophus</name>
    <name type="common">Thiosphaera pantotropha</name>
    <dbReference type="NCBI Taxonomy" id="82367"/>
    <lineage>
        <taxon>Bacteria</taxon>
        <taxon>Pseudomonadati</taxon>
        <taxon>Pseudomonadota</taxon>
        <taxon>Alphaproteobacteria</taxon>
        <taxon>Rhodobacterales</taxon>
        <taxon>Paracoccaceae</taxon>
        <taxon>Paracoccus</taxon>
    </lineage>
</organism>
<dbReference type="PANTHER" id="PTHR30386">
    <property type="entry name" value="MEMBRANE FUSION SUBUNIT OF EMRAB-TOLC MULTIDRUG EFFLUX PUMP"/>
    <property type="match status" value="1"/>
</dbReference>
<dbReference type="AlphaFoldDB" id="A0AAE6NSQ8"/>
<evidence type="ECO:0000256" key="10">
    <source>
        <dbReference type="SAM" id="Coils"/>
    </source>
</evidence>
<keyword evidence="3 9" id="KW-0813">Transport</keyword>
<dbReference type="GO" id="GO:0005886">
    <property type="term" value="C:plasma membrane"/>
    <property type="evidence" value="ECO:0007669"/>
    <property type="project" value="UniProtKB-SubCell"/>
</dbReference>
<dbReference type="RefSeq" id="WP_147428751.1">
    <property type="nucleotide sequence ID" value="NZ_CP044423.1"/>
</dbReference>
<dbReference type="Proteomes" id="UP000326453">
    <property type="component" value="Chromosome 2"/>
</dbReference>
<evidence type="ECO:0000259" key="12">
    <source>
        <dbReference type="Pfam" id="PF26002"/>
    </source>
</evidence>
<dbReference type="Gene3D" id="2.40.30.170">
    <property type="match status" value="1"/>
</dbReference>
<comment type="subcellular location">
    <subcellularLocation>
        <location evidence="1 9">Cell inner membrane</location>
        <topology evidence="1 9">Single-pass membrane protein</topology>
    </subcellularLocation>
</comment>
<evidence type="ECO:0000313" key="13">
    <source>
        <dbReference type="EMBL" id="QFG35739.1"/>
    </source>
</evidence>
<dbReference type="Pfam" id="PF26002">
    <property type="entry name" value="Beta-barrel_AprE"/>
    <property type="match status" value="1"/>
</dbReference>
<dbReference type="EMBL" id="RBLI01000002">
    <property type="protein sequence ID" value="RKS44016.1"/>
    <property type="molecule type" value="Genomic_DNA"/>
</dbReference>
<evidence type="ECO:0000256" key="4">
    <source>
        <dbReference type="ARBA" id="ARBA00022475"/>
    </source>
</evidence>
<evidence type="ECO:0000256" key="3">
    <source>
        <dbReference type="ARBA" id="ARBA00022448"/>
    </source>
</evidence>
<keyword evidence="4 9" id="KW-1003">Cell membrane</keyword>
<dbReference type="InterPro" id="IPR058781">
    <property type="entry name" value="HH_AprE-like"/>
</dbReference>
<dbReference type="KEGG" id="ppan:ESD82_06160"/>
<evidence type="ECO:0000259" key="11">
    <source>
        <dbReference type="Pfam" id="PF25994"/>
    </source>
</evidence>
<dbReference type="Proteomes" id="UP000273626">
    <property type="component" value="Unassembled WGS sequence"/>
</dbReference>
<keyword evidence="6 9" id="KW-0812">Transmembrane</keyword>
<evidence type="ECO:0000313" key="16">
    <source>
        <dbReference type="Proteomes" id="UP000326453"/>
    </source>
</evidence>
<sequence length="443" mass="48613">MTSRSDPDGLYDRVPRSVTRHLVFGIALLVLSLGGFGTWAFRAPLAAAVMAPGSFVATGRNKIVQHLEGGIIREILVDEGEEVVEGQVLIQLDRTAAIANRRELELRRARLEAISARLRAEYEGAEVLVFDGFLQEHQDEPSFAAIMAEQQAAFRAARARLDGEIILLQSNIAASRSRIQGYEGQLAAIETQLALLREDHGARDTLLQRGLVRRSDVNVLARAIADAVGEAGRITALIAETEEAMRKAESEIEQALTQHKQAALNESQGIEAELDSVREQSMKAQDVLERAYITAPVSGTIVRMHYHTPGGVIEAGKPILEILPQDAPLIIETYVARTDIDEIEIGQKAAVRLTSLNQRTTPVLQGHLVYVSADALTTQAEGIQREVYVVRIDLPPSELGRVHGFRPTPGMPAEVMIETSARTFAQYLVKPIEDSLSRAFREN</sequence>
<dbReference type="Pfam" id="PF25994">
    <property type="entry name" value="HH_AprE"/>
    <property type="match status" value="1"/>
</dbReference>
<dbReference type="GO" id="GO:0015031">
    <property type="term" value="P:protein transport"/>
    <property type="evidence" value="ECO:0007669"/>
    <property type="project" value="InterPro"/>
</dbReference>
<keyword evidence="8 9" id="KW-0472">Membrane</keyword>
<keyword evidence="7 9" id="KW-1133">Transmembrane helix</keyword>
<evidence type="ECO:0000256" key="2">
    <source>
        <dbReference type="ARBA" id="ARBA00009477"/>
    </source>
</evidence>
<dbReference type="EMBL" id="CP044423">
    <property type="protein sequence ID" value="QFG35739.1"/>
    <property type="molecule type" value="Genomic_DNA"/>
</dbReference>
<dbReference type="InterPro" id="IPR010129">
    <property type="entry name" value="T1SS_HlyD"/>
</dbReference>
<reference evidence="13 16" key="2">
    <citation type="submission" date="2019-01" db="EMBL/GenBank/DDBJ databases">
        <title>Complete Genome Sequence and Annotation of the Paracoccus pantotrophus type strain DSM 2944.</title>
        <authorList>
            <person name="Bockwoldt J.A."/>
            <person name="Zimmermann M."/>
            <person name="Tiso T."/>
            <person name="Blank L.M."/>
        </authorList>
    </citation>
    <scope>NUCLEOTIDE SEQUENCE [LARGE SCALE GENOMIC DNA]</scope>
    <source>
        <strain evidence="13 16">DSM 2944</strain>
    </source>
</reference>
<dbReference type="PRINTS" id="PR01490">
    <property type="entry name" value="RTXTOXIND"/>
</dbReference>
<gene>
    <name evidence="14" type="ORF">BDE18_2845</name>
    <name evidence="13" type="ORF">ESD82_06160</name>
</gene>
<dbReference type="PANTHER" id="PTHR30386:SF17">
    <property type="entry name" value="ALKALINE PROTEASE SECRETION PROTEIN APRE"/>
    <property type="match status" value="1"/>
</dbReference>
<dbReference type="InterPro" id="IPR058982">
    <property type="entry name" value="Beta-barrel_AprE"/>
</dbReference>
<evidence type="ECO:0000313" key="14">
    <source>
        <dbReference type="EMBL" id="RKS44016.1"/>
    </source>
</evidence>
<proteinExistence type="inferred from homology"/>
<evidence type="ECO:0000313" key="15">
    <source>
        <dbReference type="Proteomes" id="UP000273626"/>
    </source>
</evidence>
<dbReference type="GeneID" id="51370141"/>
<feature type="transmembrane region" description="Helical" evidence="9">
    <location>
        <begin position="21"/>
        <end position="41"/>
    </location>
</feature>
<feature type="coiled-coil region" evidence="10">
    <location>
        <begin position="231"/>
        <end position="280"/>
    </location>
</feature>
<evidence type="ECO:0000256" key="1">
    <source>
        <dbReference type="ARBA" id="ARBA00004377"/>
    </source>
</evidence>
<protein>
    <recommendedName>
        <fullName evidence="9">Membrane fusion protein (MFP) family protein</fullName>
    </recommendedName>
</protein>
<evidence type="ECO:0000256" key="5">
    <source>
        <dbReference type="ARBA" id="ARBA00022519"/>
    </source>
</evidence>
<feature type="domain" description="AprE-like long alpha-helical hairpin" evidence="11">
    <location>
        <begin position="99"/>
        <end position="287"/>
    </location>
</feature>
<feature type="domain" description="AprE-like beta-barrel" evidence="12">
    <location>
        <begin position="329"/>
        <end position="419"/>
    </location>
</feature>
<evidence type="ECO:0000256" key="8">
    <source>
        <dbReference type="ARBA" id="ARBA00023136"/>
    </source>
</evidence>
<keyword evidence="10" id="KW-0175">Coiled coil</keyword>
<reference evidence="14 15" key="1">
    <citation type="submission" date="2018-10" db="EMBL/GenBank/DDBJ databases">
        <title>Genomic Encyclopedia of Archaeal and Bacterial Type Strains, Phase II (KMG-II): from individual species to whole genera.</title>
        <authorList>
            <person name="Goeker M."/>
        </authorList>
    </citation>
    <scope>NUCLEOTIDE SEQUENCE [LARGE SCALE GENOMIC DNA]</scope>
    <source>
        <strain evidence="15">ATCC 35512 / DSM 2944 / CIP 106514 / LMD 82.5 / NBRC 102493 / NCCB 82005 / GB17</strain>
        <strain evidence="14">DSM 2944</strain>
    </source>
</reference>